<dbReference type="InterPro" id="IPR000639">
    <property type="entry name" value="Epox_hydrolase-like"/>
</dbReference>
<evidence type="ECO:0000259" key="1">
    <source>
        <dbReference type="Pfam" id="PF00561"/>
    </source>
</evidence>
<dbReference type="PRINTS" id="PR00412">
    <property type="entry name" value="EPOXHYDRLASE"/>
</dbReference>
<dbReference type="InterPro" id="IPR029058">
    <property type="entry name" value="AB_hydrolase_fold"/>
</dbReference>
<reference evidence="3" key="1">
    <citation type="journal article" date="2019" name="Int. J. Syst. Evol. Microbiol.">
        <title>The Global Catalogue of Microorganisms (GCM) 10K type strain sequencing project: providing services to taxonomists for standard genome sequencing and annotation.</title>
        <authorList>
            <consortium name="The Broad Institute Genomics Platform"/>
            <consortium name="The Broad Institute Genome Sequencing Center for Infectious Disease"/>
            <person name="Wu L."/>
            <person name="Ma J."/>
        </authorList>
    </citation>
    <scope>NUCLEOTIDE SEQUENCE [LARGE SCALE GENOMIC DNA]</scope>
    <source>
        <strain evidence="3">CGMCC 1.12791</strain>
    </source>
</reference>
<dbReference type="PANTHER" id="PTHR43798:SF24">
    <property type="entry name" value="CIS-3-ALKYL-4-ALKYLOXETAN-2-ONE DECARBOXYLASE"/>
    <property type="match status" value="1"/>
</dbReference>
<evidence type="ECO:0000313" key="2">
    <source>
        <dbReference type="EMBL" id="GHE18927.1"/>
    </source>
</evidence>
<dbReference type="PANTHER" id="PTHR43798">
    <property type="entry name" value="MONOACYLGLYCEROL LIPASE"/>
    <property type="match status" value="1"/>
</dbReference>
<dbReference type="SUPFAM" id="SSF53474">
    <property type="entry name" value="alpha/beta-Hydrolases"/>
    <property type="match status" value="1"/>
</dbReference>
<sequence>MERKETIVDGVRSRWIDHGTGRPVVLVHGIPTSPRLWRHVMPLVEGRSLAWEMSGYGTSIPDGVGADLGLAAQADRLLAWLDHLGLDDPVLVGHDLGGGVAQIAAARSPARFVGLVLTNAVCYDSWPIPSVKLMARFSGLLRHLPDVAMYPSFVQLLRRGHDHDDVARESIGVHWQSYAAHGAAASMMRQVSALDVRDTVAVADRLPHLGLPARVVWGTADQFQKLAYGERLAQDLGTDVRRIEGGKHFTPEDHPGEIAEAINELAAATPPAVA</sequence>
<name>A0ABQ3HML8_9ACTN</name>
<accession>A0ABQ3HML8</accession>
<dbReference type="InterPro" id="IPR050266">
    <property type="entry name" value="AB_hydrolase_sf"/>
</dbReference>
<dbReference type="Gene3D" id="3.40.50.1820">
    <property type="entry name" value="alpha/beta hydrolase"/>
    <property type="match status" value="1"/>
</dbReference>
<dbReference type="Proteomes" id="UP000597341">
    <property type="component" value="Unassembled WGS sequence"/>
</dbReference>
<keyword evidence="3" id="KW-1185">Reference proteome</keyword>
<dbReference type="Pfam" id="PF00561">
    <property type="entry name" value="Abhydrolase_1"/>
    <property type="match status" value="1"/>
</dbReference>
<dbReference type="RefSeq" id="WP_191280815.1">
    <property type="nucleotide sequence ID" value="NZ_BNAD01000015.1"/>
</dbReference>
<gene>
    <name evidence="2" type="ORF">GCM10011376_35370</name>
</gene>
<proteinExistence type="predicted"/>
<organism evidence="2 3">
    <name type="scientific">Nocardioides flavus</name>
    <name type="common">ex Wang et al. 2016</name>
    <dbReference type="NCBI Taxonomy" id="2058780"/>
    <lineage>
        <taxon>Bacteria</taxon>
        <taxon>Bacillati</taxon>
        <taxon>Actinomycetota</taxon>
        <taxon>Actinomycetes</taxon>
        <taxon>Propionibacteriales</taxon>
        <taxon>Nocardioidaceae</taxon>
        <taxon>Nocardioides</taxon>
    </lineage>
</organism>
<feature type="domain" description="AB hydrolase-1" evidence="1">
    <location>
        <begin position="23"/>
        <end position="255"/>
    </location>
</feature>
<comment type="caution">
    <text evidence="2">The sequence shown here is derived from an EMBL/GenBank/DDBJ whole genome shotgun (WGS) entry which is preliminary data.</text>
</comment>
<dbReference type="InterPro" id="IPR000073">
    <property type="entry name" value="AB_hydrolase_1"/>
</dbReference>
<evidence type="ECO:0000313" key="3">
    <source>
        <dbReference type="Proteomes" id="UP000597341"/>
    </source>
</evidence>
<dbReference type="PRINTS" id="PR00111">
    <property type="entry name" value="ABHYDROLASE"/>
</dbReference>
<dbReference type="EMBL" id="BNAD01000015">
    <property type="protein sequence ID" value="GHE18927.1"/>
    <property type="molecule type" value="Genomic_DNA"/>
</dbReference>
<protein>
    <submittedName>
        <fullName evidence="2">Oxidoreductase</fullName>
    </submittedName>
</protein>